<dbReference type="PANTHER" id="PTHR12236:SF79">
    <property type="entry name" value="CUTICULAR PROTEIN 50CB-RELATED"/>
    <property type="match status" value="1"/>
</dbReference>
<dbReference type="GO" id="GO:0005615">
    <property type="term" value="C:extracellular space"/>
    <property type="evidence" value="ECO:0007669"/>
    <property type="project" value="TreeGrafter"/>
</dbReference>
<dbReference type="PROSITE" id="PS51155">
    <property type="entry name" value="CHIT_BIND_RR_2"/>
    <property type="match status" value="1"/>
</dbReference>
<evidence type="ECO:0000256" key="2">
    <source>
        <dbReference type="ARBA" id="ARBA00022729"/>
    </source>
</evidence>
<dbReference type="AlphaFoldDB" id="A0A2A4JMP9"/>
<evidence type="ECO:0000313" key="6">
    <source>
        <dbReference type="EMBL" id="PCG72864.1"/>
    </source>
</evidence>
<gene>
    <name evidence="6" type="ORF">B5V51_405</name>
</gene>
<accession>A0A2A4JMP9</accession>
<dbReference type="Pfam" id="PF00379">
    <property type="entry name" value="Chitin_bind_4"/>
    <property type="match status" value="1"/>
</dbReference>
<dbReference type="GO" id="GO:0031012">
    <property type="term" value="C:extracellular matrix"/>
    <property type="evidence" value="ECO:0007669"/>
    <property type="project" value="TreeGrafter"/>
</dbReference>
<dbReference type="InterPro" id="IPR031311">
    <property type="entry name" value="CHIT_BIND_RR_consensus"/>
</dbReference>
<dbReference type="InterPro" id="IPR051217">
    <property type="entry name" value="Insect_Cuticle_Struc_Prot"/>
</dbReference>
<evidence type="ECO:0000256" key="1">
    <source>
        <dbReference type="ARBA" id="ARBA00022460"/>
    </source>
</evidence>
<feature type="chain" id="PRO_5013240800" description="Cuticle protein" evidence="5">
    <location>
        <begin position="17"/>
        <end position="235"/>
    </location>
</feature>
<keyword evidence="2 5" id="KW-0732">Signal</keyword>
<feature type="compositionally biased region" description="Low complexity" evidence="4">
    <location>
        <begin position="30"/>
        <end position="51"/>
    </location>
</feature>
<name>A0A2A4JMP9_HELVI</name>
<dbReference type="PRINTS" id="PR00947">
    <property type="entry name" value="CUTICLE"/>
</dbReference>
<feature type="signal peptide" evidence="5">
    <location>
        <begin position="1"/>
        <end position="16"/>
    </location>
</feature>
<dbReference type="InterPro" id="IPR000618">
    <property type="entry name" value="Insect_cuticle"/>
</dbReference>
<protein>
    <recommendedName>
        <fullName evidence="7">Cuticle protein</fullName>
    </recommendedName>
</protein>
<evidence type="ECO:0008006" key="7">
    <source>
        <dbReference type="Google" id="ProtNLM"/>
    </source>
</evidence>
<feature type="region of interest" description="Disordered" evidence="4">
    <location>
        <begin position="170"/>
        <end position="235"/>
    </location>
</feature>
<evidence type="ECO:0000256" key="5">
    <source>
        <dbReference type="SAM" id="SignalP"/>
    </source>
</evidence>
<sequence length="235" mass="24729">MKTIAAVVLLVAFASAEPPPSNSYLPPPSSSRGAGYPQGPQGPAGQSFGPQIVAARTLDGPQGRAGQGHGAHGGRGAQVNGLGRSAPQDHGSAHARLGGDAAAGYDHNAAAFARNALEEINAEPANYNFGYMVNDYQEGTDFGHHEERQEERAQGEYHVVLPDGRKQTVSYEADERGFKPQISYEDSEDLGRSGGYDSNANNARSNQVNGYANHGNHEDGHHGNHGNGNARSNGY</sequence>
<evidence type="ECO:0000256" key="4">
    <source>
        <dbReference type="SAM" id="MobiDB-lite"/>
    </source>
</evidence>
<comment type="caution">
    <text evidence="6">The sequence shown here is derived from an EMBL/GenBank/DDBJ whole genome shotgun (WGS) entry which is preliminary data.</text>
</comment>
<dbReference type="PROSITE" id="PS00233">
    <property type="entry name" value="CHIT_BIND_RR_1"/>
    <property type="match status" value="1"/>
</dbReference>
<keyword evidence="1 3" id="KW-0193">Cuticle</keyword>
<feature type="compositionally biased region" description="Pro residues" evidence="4">
    <location>
        <begin position="17"/>
        <end position="29"/>
    </location>
</feature>
<dbReference type="STRING" id="7102.A0A2A4JMP9"/>
<evidence type="ECO:0000256" key="3">
    <source>
        <dbReference type="PROSITE-ProRule" id="PRU00497"/>
    </source>
</evidence>
<dbReference type="EMBL" id="NWSH01001059">
    <property type="protein sequence ID" value="PCG72864.1"/>
    <property type="molecule type" value="Genomic_DNA"/>
</dbReference>
<feature type="compositionally biased region" description="Polar residues" evidence="4">
    <location>
        <begin position="196"/>
        <end position="210"/>
    </location>
</feature>
<feature type="region of interest" description="Disordered" evidence="4">
    <location>
        <begin position="17"/>
        <end position="99"/>
    </location>
</feature>
<reference evidence="6" key="1">
    <citation type="submission" date="2017-09" db="EMBL/GenBank/DDBJ databases">
        <title>Contemporary evolution of a Lepidopteran species, Heliothis virescens, in response to modern agricultural practices.</title>
        <authorList>
            <person name="Fritz M.L."/>
            <person name="Deyonke A.M."/>
            <person name="Papanicolaou A."/>
            <person name="Micinski S."/>
            <person name="Westbrook J."/>
            <person name="Gould F."/>
        </authorList>
    </citation>
    <scope>NUCLEOTIDE SEQUENCE [LARGE SCALE GENOMIC DNA]</scope>
    <source>
        <strain evidence="6">HvINT-</strain>
        <tissue evidence="6">Whole body</tissue>
    </source>
</reference>
<proteinExistence type="predicted"/>
<feature type="compositionally biased region" description="Gly residues" evidence="4">
    <location>
        <begin position="63"/>
        <end position="76"/>
    </location>
</feature>
<dbReference type="PANTHER" id="PTHR12236">
    <property type="entry name" value="STRUCTURAL CONTITUENT OF CUTICLE"/>
    <property type="match status" value="1"/>
</dbReference>
<organism evidence="6">
    <name type="scientific">Heliothis virescens</name>
    <name type="common">Tobacco budworm moth</name>
    <dbReference type="NCBI Taxonomy" id="7102"/>
    <lineage>
        <taxon>Eukaryota</taxon>
        <taxon>Metazoa</taxon>
        <taxon>Ecdysozoa</taxon>
        <taxon>Arthropoda</taxon>
        <taxon>Hexapoda</taxon>
        <taxon>Insecta</taxon>
        <taxon>Pterygota</taxon>
        <taxon>Neoptera</taxon>
        <taxon>Endopterygota</taxon>
        <taxon>Lepidoptera</taxon>
        <taxon>Glossata</taxon>
        <taxon>Ditrysia</taxon>
        <taxon>Noctuoidea</taxon>
        <taxon>Noctuidae</taxon>
        <taxon>Heliothinae</taxon>
        <taxon>Heliothis</taxon>
    </lineage>
</organism>
<dbReference type="GO" id="GO:0042302">
    <property type="term" value="F:structural constituent of cuticle"/>
    <property type="evidence" value="ECO:0007669"/>
    <property type="project" value="UniProtKB-UniRule"/>
</dbReference>